<sequence>MQCHLIVALAADAARSDRPVAGGAPRRLTGRKCCDKTSRPSCLSLVLSSSGTALAGRARNRFVEQAVNVCVYDGMRSCTAWNAPLKLSRLLDYARTGLGPFSGEQPYGRASPPCAGLTLEISRNFTIRPAKPEVDSPPGRALPTTSNPDLHTMPIANKGKGKGRETKPSRSRNTTPSSGLSATTALSSVSGYLDSDVSKVTVPANPQYSEILEKLGNGGTIPDSRSLESLIDHLKTLSELAEARGDACNAGMRELSQRRKEVLEDQREQEQLEAEERLKMKREADDDEDGSRASKGGKLKKRKERVSKEERPLAHGAHELTKQDGSELKVESDRKRSREAGSPSSKRSKNVASGSTSSLSPPSLASPPPVPGGNEPAAPGSPGSDASSDSHQPEPAPAVPQFQVFGPDPLKFDDPTIYHIRDVTPGMSDEEKKEIYCVARFPRSDLSHLMAGIPPDKDFSNAKPSNQVSANTFATYIEPYVRPLTEEDIAFLKEKGDRTTPFVMPRRGKKHYTEVWAEEDGALSVDASNPDRDRLPLNQGRGNIEQVTDDTLETDKVSVAPLVSRLYSLLRYEHRAPPDENANGTANGETNGLLNGDSAMDIDHPPGEPENKPMPSATSFPDASPSGFKVPAAKLEHAQLDERLKAELRYVGFLGPEDNPDYDAHYDDDIAQRLRLLQSELKKQMIVNGARKSRLLDIARERMAYQEYSTIHDDLDSQVQQAYLKRTRTLGKSKKGSQAKHRPGGAGGGSHIVSAAGVGRPGIGDVARTLMDRRKRWRDCIGPVFKDSKTTVPGSDEAVFEPSVMAELEKAELEGWDEEQE</sequence>
<dbReference type="GO" id="GO:0005634">
    <property type="term" value="C:nucleus"/>
    <property type="evidence" value="ECO:0007669"/>
    <property type="project" value="UniProtKB-SubCell"/>
</dbReference>
<dbReference type="FunCoup" id="V5FLR6">
    <property type="interactions" value="318"/>
</dbReference>
<feature type="compositionally biased region" description="Basic and acidic residues" evidence="6">
    <location>
        <begin position="261"/>
        <end position="284"/>
    </location>
</feature>
<evidence type="ECO:0000256" key="4">
    <source>
        <dbReference type="ARBA" id="ARBA00023163"/>
    </source>
</evidence>
<feature type="compositionally biased region" description="Low complexity" evidence="6">
    <location>
        <begin position="376"/>
        <end position="390"/>
    </location>
</feature>
<evidence type="ECO:0000256" key="1">
    <source>
        <dbReference type="ARBA" id="ARBA00004123"/>
    </source>
</evidence>
<dbReference type="HOGENOM" id="CLU_016102_0_0_1"/>
<keyword evidence="4" id="KW-0804">Transcription</keyword>
<feature type="compositionally biased region" description="Basic residues" evidence="6">
    <location>
        <begin position="728"/>
        <end position="743"/>
    </location>
</feature>
<dbReference type="InParanoid" id="V5FLR6"/>
<feature type="compositionally biased region" description="Low complexity" evidence="6">
    <location>
        <begin position="351"/>
        <end position="363"/>
    </location>
</feature>
<dbReference type="eggNOG" id="KOG4191">
    <property type="taxonomic scope" value="Eukaryota"/>
</dbReference>
<feature type="compositionally biased region" description="Basic and acidic residues" evidence="6">
    <location>
        <begin position="601"/>
        <end position="611"/>
    </location>
</feature>
<accession>V5FLR6</accession>
<dbReference type="GO" id="GO:0006357">
    <property type="term" value="P:regulation of transcription by RNA polymerase II"/>
    <property type="evidence" value="ECO:0007669"/>
    <property type="project" value="TreeGrafter"/>
</dbReference>
<comment type="similarity">
    <text evidence="2">Belongs to the NGG1 family.</text>
</comment>
<evidence type="ECO:0000256" key="3">
    <source>
        <dbReference type="ARBA" id="ARBA00023015"/>
    </source>
</evidence>
<feature type="compositionally biased region" description="Low complexity" evidence="6">
    <location>
        <begin position="580"/>
        <end position="596"/>
    </location>
</feature>
<keyword evidence="8" id="KW-1185">Reference proteome</keyword>
<feature type="region of interest" description="Disordered" evidence="6">
    <location>
        <begin position="728"/>
        <end position="756"/>
    </location>
</feature>
<feature type="region of interest" description="Disordered" evidence="6">
    <location>
        <begin position="261"/>
        <end position="410"/>
    </location>
</feature>
<protein>
    <submittedName>
        <fullName evidence="7">Transcriptional regulator Ngg1, putative</fullName>
    </submittedName>
</protein>
<evidence type="ECO:0000256" key="5">
    <source>
        <dbReference type="ARBA" id="ARBA00023242"/>
    </source>
</evidence>
<dbReference type="Proteomes" id="UP000018001">
    <property type="component" value="Unassembled WGS sequence"/>
</dbReference>
<name>V5FLR6_BYSSN</name>
<comment type="caution">
    <text evidence="7">The sequence shown here is derived from an EMBL/GenBank/DDBJ whole genome shotgun (WGS) entry which is preliminary data.</text>
</comment>
<dbReference type="AlphaFoldDB" id="V5FLR6"/>
<organism evidence="7 8">
    <name type="scientific">Byssochlamys spectabilis (strain No. 5 / NBRC 109023)</name>
    <name type="common">Paecilomyces variotii</name>
    <dbReference type="NCBI Taxonomy" id="1356009"/>
    <lineage>
        <taxon>Eukaryota</taxon>
        <taxon>Fungi</taxon>
        <taxon>Dikarya</taxon>
        <taxon>Ascomycota</taxon>
        <taxon>Pezizomycotina</taxon>
        <taxon>Eurotiomycetes</taxon>
        <taxon>Eurotiomycetidae</taxon>
        <taxon>Eurotiales</taxon>
        <taxon>Thermoascaceae</taxon>
        <taxon>Paecilomyces</taxon>
    </lineage>
</organism>
<dbReference type="InterPro" id="IPR019340">
    <property type="entry name" value="Histone_AcTrfase_su3"/>
</dbReference>
<evidence type="ECO:0000313" key="7">
    <source>
        <dbReference type="EMBL" id="GAD92803.1"/>
    </source>
</evidence>
<proteinExistence type="inferred from homology"/>
<feature type="compositionally biased region" description="Basic and acidic residues" evidence="6">
    <location>
        <begin position="306"/>
        <end position="339"/>
    </location>
</feature>
<dbReference type="OrthoDB" id="1232at2759"/>
<keyword evidence="3" id="KW-0805">Transcription regulation</keyword>
<feature type="region of interest" description="Disordered" evidence="6">
    <location>
        <begin position="576"/>
        <end position="623"/>
    </location>
</feature>
<gene>
    <name evidence="7" type="ORF">PVAR5_1399</name>
</gene>
<dbReference type="GO" id="GO:0003713">
    <property type="term" value="F:transcription coactivator activity"/>
    <property type="evidence" value="ECO:0007669"/>
    <property type="project" value="TreeGrafter"/>
</dbReference>
<evidence type="ECO:0000313" key="8">
    <source>
        <dbReference type="Proteomes" id="UP000018001"/>
    </source>
</evidence>
<dbReference type="Pfam" id="PF10198">
    <property type="entry name" value="Ada3"/>
    <property type="match status" value="1"/>
</dbReference>
<reference evidence="8" key="1">
    <citation type="journal article" date="2014" name="Genome Announc.">
        <title>Draft genome sequence of the formaldehyde-resistant fungus Byssochlamys spectabilis No. 5 (anamorph Paecilomyces variotii No. 5) (NBRC109023).</title>
        <authorList>
            <person name="Oka T."/>
            <person name="Ekino K."/>
            <person name="Fukuda K."/>
            <person name="Nomura Y."/>
        </authorList>
    </citation>
    <scope>NUCLEOTIDE SEQUENCE [LARGE SCALE GENOMIC DNA]</scope>
    <source>
        <strain evidence="8">No. 5 / NBRC 109023</strain>
    </source>
</reference>
<keyword evidence="5" id="KW-0539">Nucleus</keyword>
<dbReference type="PANTHER" id="PTHR13556:SF2">
    <property type="entry name" value="TRANSCRIPTIONAL ADAPTER 3"/>
    <property type="match status" value="1"/>
</dbReference>
<evidence type="ECO:0000256" key="2">
    <source>
        <dbReference type="ARBA" id="ARBA00005330"/>
    </source>
</evidence>
<evidence type="ECO:0000256" key="6">
    <source>
        <dbReference type="SAM" id="MobiDB-lite"/>
    </source>
</evidence>
<dbReference type="PANTHER" id="PTHR13556">
    <property type="entry name" value="TRANSCRIPTIONAL ADAPTER 3-RELATED"/>
    <property type="match status" value="1"/>
</dbReference>
<feature type="compositionally biased region" description="Basic residues" evidence="6">
    <location>
        <begin position="295"/>
        <end position="305"/>
    </location>
</feature>
<comment type="subcellular location">
    <subcellularLocation>
        <location evidence="1">Nucleus</location>
    </subcellularLocation>
</comment>
<dbReference type="GO" id="GO:0000124">
    <property type="term" value="C:SAGA complex"/>
    <property type="evidence" value="ECO:0007669"/>
    <property type="project" value="TreeGrafter"/>
</dbReference>
<feature type="region of interest" description="Disordered" evidence="6">
    <location>
        <begin position="129"/>
        <end position="182"/>
    </location>
</feature>
<dbReference type="EMBL" id="BAUL01000038">
    <property type="protein sequence ID" value="GAD92803.1"/>
    <property type="molecule type" value="Genomic_DNA"/>
</dbReference>